<feature type="transmembrane region" description="Helical" evidence="10">
    <location>
        <begin position="263"/>
        <end position="279"/>
    </location>
</feature>
<keyword evidence="3" id="KW-1003">Cell membrane</keyword>
<name>W6K1E2_9MICO</name>
<dbReference type="InterPro" id="IPR052157">
    <property type="entry name" value="BCAA_transport_permease"/>
</dbReference>
<evidence type="ECO:0000256" key="7">
    <source>
        <dbReference type="ARBA" id="ARBA00022989"/>
    </source>
</evidence>
<keyword evidence="2" id="KW-0813">Transport</keyword>
<dbReference type="GO" id="GO:0015188">
    <property type="term" value="F:L-isoleucine transmembrane transporter activity"/>
    <property type="evidence" value="ECO:0007669"/>
    <property type="project" value="TreeGrafter"/>
</dbReference>
<evidence type="ECO:0000256" key="2">
    <source>
        <dbReference type="ARBA" id="ARBA00022448"/>
    </source>
</evidence>
<dbReference type="PANTHER" id="PTHR11795">
    <property type="entry name" value="BRANCHED-CHAIN AMINO ACID TRANSPORT SYSTEM PERMEASE PROTEIN LIVH"/>
    <property type="match status" value="1"/>
</dbReference>
<dbReference type="GO" id="GO:0015192">
    <property type="term" value="F:L-phenylalanine transmembrane transporter activity"/>
    <property type="evidence" value="ECO:0007669"/>
    <property type="project" value="TreeGrafter"/>
</dbReference>
<feature type="transmembrane region" description="Helical" evidence="10">
    <location>
        <begin position="134"/>
        <end position="158"/>
    </location>
</feature>
<evidence type="ECO:0000256" key="9">
    <source>
        <dbReference type="ARBA" id="ARBA00037998"/>
    </source>
</evidence>
<evidence type="ECO:0000256" key="5">
    <source>
        <dbReference type="ARBA" id="ARBA00022692"/>
    </source>
</evidence>
<dbReference type="InterPro" id="IPR001851">
    <property type="entry name" value="ABC_transp_permease"/>
</dbReference>
<dbReference type="GO" id="GO:0042941">
    <property type="term" value="P:D-alanine transmembrane transport"/>
    <property type="evidence" value="ECO:0007669"/>
    <property type="project" value="TreeGrafter"/>
</dbReference>
<dbReference type="GO" id="GO:0015190">
    <property type="term" value="F:L-leucine transmembrane transporter activity"/>
    <property type="evidence" value="ECO:0007669"/>
    <property type="project" value="TreeGrafter"/>
</dbReference>
<keyword evidence="4" id="KW-0997">Cell inner membrane</keyword>
<accession>W6K1E2</accession>
<keyword evidence="8 10" id="KW-0472">Membrane</keyword>
<organism evidence="11 12">
    <name type="scientific">Nostocoides australiense Ben110</name>
    <dbReference type="NCBI Taxonomy" id="1193182"/>
    <lineage>
        <taxon>Bacteria</taxon>
        <taxon>Bacillati</taxon>
        <taxon>Actinomycetota</taxon>
        <taxon>Actinomycetes</taxon>
        <taxon>Micrococcales</taxon>
        <taxon>Intrasporangiaceae</taxon>
        <taxon>Nostocoides</taxon>
    </lineage>
</organism>
<evidence type="ECO:0000313" key="12">
    <source>
        <dbReference type="Proteomes" id="UP000035763"/>
    </source>
</evidence>
<comment type="similarity">
    <text evidence="9">Belongs to the binding-protein-dependent transport system permease family. LivHM subfamily.</text>
</comment>
<dbReference type="AlphaFoldDB" id="W6K1E2"/>
<dbReference type="RefSeq" id="WP_048700230.1">
    <property type="nucleotide sequence ID" value="NZ_HG764815.1"/>
</dbReference>
<comment type="caution">
    <text evidence="11">The sequence shown here is derived from an EMBL/GenBank/DDBJ whole genome shotgun (WGS) entry which is preliminary data.</text>
</comment>
<evidence type="ECO:0000256" key="3">
    <source>
        <dbReference type="ARBA" id="ARBA00022475"/>
    </source>
</evidence>
<dbReference type="STRING" id="1193182.BN11_4930003"/>
<dbReference type="GO" id="GO:0005886">
    <property type="term" value="C:plasma membrane"/>
    <property type="evidence" value="ECO:0007669"/>
    <property type="project" value="UniProtKB-SubCell"/>
</dbReference>
<dbReference type="GO" id="GO:1903806">
    <property type="term" value="P:L-isoleucine import across plasma membrane"/>
    <property type="evidence" value="ECO:0007669"/>
    <property type="project" value="TreeGrafter"/>
</dbReference>
<keyword evidence="12" id="KW-1185">Reference proteome</keyword>
<evidence type="ECO:0000256" key="10">
    <source>
        <dbReference type="SAM" id="Phobius"/>
    </source>
</evidence>
<evidence type="ECO:0000256" key="8">
    <source>
        <dbReference type="ARBA" id="ARBA00023136"/>
    </source>
</evidence>
<dbReference type="GO" id="GO:0005304">
    <property type="term" value="F:L-valine transmembrane transporter activity"/>
    <property type="evidence" value="ECO:0007669"/>
    <property type="project" value="TreeGrafter"/>
</dbReference>
<dbReference type="OrthoDB" id="9807115at2"/>
<gene>
    <name evidence="11" type="ORF">BN11_4930003</name>
</gene>
<proteinExistence type="inferred from homology"/>
<keyword evidence="7 10" id="KW-1133">Transmembrane helix</keyword>
<dbReference type="Proteomes" id="UP000035763">
    <property type="component" value="Unassembled WGS sequence"/>
</dbReference>
<feature type="transmembrane region" description="Helical" evidence="10">
    <location>
        <begin position="62"/>
        <end position="80"/>
    </location>
</feature>
<feature type="transmembrane region" description="Helical" evidence="10">
    <location>
        <begin position="92"/>
        <end position="114"/>
    </location>
</feature>
<reference evidence="11 12" key="1">
    <citation type="journal article" date="2013" name="ISME J.">
        <title>A metabolic model for members of the genus Tetrasphaera involved in enhanced biological phosphorus removal.</title>
        <authorList>
            <person name="Kristiansen R."/>
            <person name="Nguyen H.T.T."/>
            <person name="Saunders A.M."/>
            <person name="Nielsen J.L."/>
            <person name="Wimmer R."/>
            <person name="Le V.Q."/>
            <person name="McIlroy S.J."/>
            <person name="Petrovski S."/>
            <person name="Seviour R.J."/>
            <person name="Calteau A."/>
            <person name="Nielsen K.L."/>
            <person name="Nielsen P.H."/>
        </authorList>
    </citation>
    <scope>NUCLEOTIDE SEQUENCE [LARGE SCALE GENOMIC DNA]</scope>
    <source>
        <strain evidence="11 12">Ben110</strain>
    </source>
</reference>
<feature type="transmembrane region" description="Helical" evidence="10">
    <location>
        <begin position="238"/>
        <end position="257"/>
    </location>
</feature>
<feature type="transmembrane region" description="Helical" evidence="10">
    <location>
        <begin position="212"/>
        <end position="231"/>
    </location>
</feature>
<protein>
    <submittedName>
        <fullName evidence="11">Putative High-affinity branched-chain amino acid transport system permease protein livH</fullName>
    </submittedName>
</protein>
<evidence type="ECO:0000256" key="4">
    <source>
        <dbReference type="ARBA" id="ARBA00022519"/>
    </source>
</evidence>
<dbReference type="EMBL" id="CAJA01000438">
    <property type="protein sequence ID" value="CCH74876.1"/>
    <property type="molecule type" value="Genomic_DNA"/>
</dbReference>
<keyword evidence="6" id="KW-0029">Amino-acid transport</keyword>
<dbReference type="CDD" id="cd06582">
    <property type="entry name" value="TM_PBP1_LivH_like"/>
    <property type="match status" value="1"/>
</dbReference>
<evidence type="ECO:0000313" key="11">
    <source>
        <dbReference type="EMBL" id="CCH74876.1"/>
    </source>
</evidence>
<dbReference type="PANTHER" id="PTHR11795:SF371">
    <property type="entry name" value="HIGH-AFFINITY BRANCHED-CHAIN AMINO ACID TRANSPORT SYSTEM PERMEASE PROTEIN LIVH"/>
    <property type="match status" value="1"/>
</dbReference>
<dbReference type="GO" id="GO:0015808">
    <property type="term" value="P:L-alanine transport"/>
    <property type="evidence" value="ECO:0007669"/>
    <property type="project" value="TreeGrafter"/>
</dbReference>
<feature type="transmembrane region" description="Helical" evidence="10">
    <location>
        <begin position="186"/>
        <end position="206"/>
    </location>
</feature>
<feature type="transmembrane region" description="Helical" evidence="10">
    <location>
        <begin position="12"/>
        <end position="30"/>
    </location>
</feature>
<evidence type="ECO:0000256" key="1">
    <source>
        <dbReference type="ARBA" id="ARBA00004651"/>
    </source>
</evidence>
<dbReference type="Pfam" id="PF02653">
    <property type="entry name" value="BPD_transp_2"/>
    <property type="match status" value="1"/>
</dbReference>
<sequence length="293" mass="30750">MTALIQAALDAVYLGSLFALYALGVAMIFGIMRLINFAHASLITVGAYAMAVTANLPLVLRILVTVAVCVLLALLLEFVAFRGLRGADPATLLVTSFAVSVLLTALCEATFGSLPKASPLDDWFQLSWVFGSVYVPTLNGVTIIVTALLLIGLSLFLAKTRWGTHMRAAAEDFTTARMLGVRANRVIMLAFAISGVLAAVAAILLVGTTGTVTPIFGLAPVLYGLIAAVVGGLSSLRGAVLGGFALGITSQLLQSFLPGDLRPFRDAFLFAAVFLLLVVRPQGLISPKQGERI</sequence>
<keyword evidence="5 10" id="KW-0812">Transmembrane</keyword>
<evidence type="ECO:0000256" key="6">
    <source>
        <dbReference type="ARBA" id="ARBA00022970"/>
    </source>
</evidence>
<comment type="subcellular location">
    <subcellularLocation>
        <location evidence="1">Cell membrane</location>
        <topology evidence="1">Multi-pass membrane protein</topology>
    </subcellularLocation>
</comment>